<comment type="caution">
    <text evidence="11">The sequence shown here is derived from an EMBL/GenBank/DDBJ whole genome shotgun (WGS) entry which is preliminary data.</text>
</comment>
<dbReference type="OrthoDB" id="2414104at2759"/>
<dbReference type="PANTHER" id="PTHR22976">
    <property type="entry name" value="BIOTIN SYNTHASE"/>
    <property type="match status" value="1"/>
</dbReference>
<evidence type="ECO:0000256" key="1">
    <source>
        <dbReference type="ARBA" id="ARBA00001966"/>
    </source>
</evidence>
<dbReference type="eggNOG" id="KOG2900">
    <property type="taxonomic scope" value="Eukaryota"/>
</dbReference>
<proteinExistence type="predicted"/>
<feature type="region of interest" description="Disordered" evidence="9">
    <location>
        <begin position="353"/>
        <end position="376"/>
    </location>
</feature>
<keyword evidence="4" id="KW-0479">Metal-binding</keyword>
<evidence type="ECO:0000259" key="10">
    <source>
        <dbReference type="PROSITE" id="PS51918"/>
    </source>
</evidence>
<dbReference type="InterPro" id="IPR006638">
    <property type="entry name" value="Elp3/MiaA/NifB-like_rSAM"/>
</dbReference>
<keyword evidence="5" id="KW-0408">Iron</keyword>
<dbReference type="InterPro" id="IPR058240">
    <property type="entry name" value="rSAM_sf"/>
</dbReference>
<dbReference type="Pfam" id="PF06968">
    <property type="entry name" value="BATS"/>
    <property type="match status" value="1"/>
</dbReference>
<dbReference type="SMART" id="SM00876">
    <property type="entry name" value="BATS"/>
    <property type="match status" value="1"/>
</dbReference>
<evidence type="ECO:0000313" key="11">
    <source>
        <dbReference type="EMBL" id="OCT45992.1"/>
    </source>
</evidence>
<dbReference type="Gene3D" id="3.20.20.70">
    <property type="entry name" value="Aldolase class I"/>
    <property type="match status" value="1"/>
</dbReference>
<evidence type="ECO:0000313" key="12">
    <source>
        <dbReference type="Proteomes" id="UP000094526"/>
    </source>
</evidence>
<dbReference type="PANTHER" id="PTHR22976:SF2">
    <property type="entry name" value="BIOTIN SYNTHASE, MITOCHONDRIAL"/>
    <property type="match status" value="1"/>
</dbReference>
<name>A0A1C1CC09_9EURO</name>
<feature type="domain" description="Radical SAM core" evidence="10">
    <location>
        <begin position="60"/>
        <end position="291"/>
    </location>
</feature>
<dbReference type="Proteomes" id="UP000094526">
    <property type="component" value="Unassembled WGS sequence"/>
</dbReference>
<evidence type="ECO:0000256" key="3">
    <source>
        <dbReference type="ARBA" id="ARBA00022691"/>
    </source>
</evidence>
<dbReference type="GO" id="GO:0005739">
    <property type="term" value="C:mitochondrion"/>
    <property type="evidence" value="ECO:0007669"/>
    <property type="project" value="TreeGrafter"/>
</dbReference>
<keyword evidence="2" id="KW-0004">4Fe-4S</keyword>
<evidence type="ECO:0000256" key="8">
    <source>
        <dbReference type="ARBA" id="ARBA00034078"/>
    </source>
</evidence>
<dbReference type="GO" id="GO:0004076">
    <property type="term" value="F:biotin synthase activity"/>
    <property type="evidence" value="ECO:0007669"/>
    <property type="project" value="EnsemblFungi"/>
</dbReference>
<dbReference type="VEuPathDB" id="FungiDB:CLCR_00466"/>
<dbReference type="GO" id="GO:0051539">
    <property type="term" value="F:4 iron, 4 sulfur cluster binding"/>
    <property type="evidence" value="ECO:0007669"/>
    <property type="project" value="UniProtKB-KW"/>
</dbReference>
<dbReference type="GO" id="GO:0051537">
    <property type="term" value="F:2 iron, 2 sulfur cluster binding"/>
    <property type="evidence" value="ECO:0007669"/>
    <property type="project" value="TreeGrafter"/>
</dbReference>
<evidence type="ECO:0000256" key="6">
    <source>
        <dbReference type="ARBA" id="ARBA00023014"/>
    </source>
</evidence>
<comment type="cofactor">
    <cofactor evidence="1">
        <name>[4Fe-4S] cluster</name>
        <dbReference type="ChEBI" id="CHEBI:49883"/>
    </cofactor>
</comment>
<reference evidence="12" key="1">
    <citation type="submission" date="2015-07" db="EMBL/GenBank/DDBJ databases">
        <authorList>
            <person name="Teixeira M.M."/>
            <person name="Souza R.C."/>
            <person name="Almeida L.G."/>
            <person name="Vicente V.A."/>
            <person name="de Hoog S."/>
            <person name="Bocca A.L."/>
            <person name="de Almeida S.R."/>
            <person name="Vasconcelos A.T."/>
            <person name="Felipe M.S."/>
        </authorList>
    </citation>
    <scope>NUCLEOTIDE SEQUENCE [LARGE SCALE GENOMIC DNA]</scope>
    <source>
        <strain evidence="12">KSF</strain>
    </source>
</reference>
<dbReference type="GO" id="GO:0046872">
    <property type="term" value="F:metal ion binding"/>
    <property type="evidence" value="ECO:0007669"/>
    <property type="project" value="UniProtKB-KW"/>
</dbReference>
<evidence type="ECO:0000256" key="2">
    <source>
        <dbReference type="ARBA" id="ARBA00022485"/>
    </source>
</evidence>
<evidence type="ECO:0000256" key="5">
    <source>
        <dbReference type="ARBA" id="ARBA00023004"/>
    </source>
</evidence>
<dbReference type="STRING" id="86049.A0A1C1CC09"/>
<keyword evidence="3" id="KW-0949">S-adenosyl-L-methionine</keyword>
<protein>
    <submittedName>
        <fullName evidence="11">Biotin synthase, mitochondrial</fullName>
    </submittedName>
</protein>
<evidence type="ECO:0000256" key="4">
    <source>
        <dbReference type="ARBA" id="ARBA00022723"/>
    </source>
</evidence>
<keyword evidence="6" id="KW-0411">Iron-sulfur</keyword>
<dbReference type="NCBIfam" id="TIGR00433">
    <property type="entry name" value="bioB"/>
    <property type="match status" value="1"/>
</dbReference>
<dbReference type="SUPFAM" id="SSF102114">
    <property type="entry name" value="Radical SAM enzymes"/>
    <property type="match status" value="1"/>
</dbReference>
<evidence type="ECO:0000256" key="9">
    <source>
        <dbReference type="SAM" id="MobiDB-lite"/>
    </source>
</evidence>
<dbReference type="SMART" id="SM00729">
    <property type="entry name" value="Elp3"/>
    <property type="match status" value="1"/>
</dbReference>
<dbReference type="InterPro" id="IPR002684">
    <property type="entry name" value="Biotin_synth/BioAB"/>
</dbReference>
<dbReference type="PROSITE" id="PS51918">
    <property type="entry name" value="RADICAL_SAM"/>
    <property type="match status" value="1"/>
</dbReference>
<dbReference type="AlphaFoldDB" id="A0A1C1CC09"/>
<gene>
    <name evidence="11" type="primary">BIO2</name>
    <name evidence="11" type="ORF">CLCR_00466</name>
</gene>
<dbReference type="EMBL" id="LGRB01000017">
    <property type="protein sequence ID" value="OCT45992.1"/>
    <property type="molecule type" value="Genomic_DNA"/>
</dbReference>
<evidence type="ECO:0000256" key="7">
    <source>
        <dbReference type="ARBA" id="ARBA00023128"/>
    </source>
</evidence>
<dbReference type="GO" id="GO:0009102">
    <property type="term" value="P:biotin biosynthetic process"/>
    <property type="evidence" value="ECO:0007669"/>
    <property type="project" value="EnsemblFungi"/>
</dbReference>
<dbReference type="InterPro" id="IPR010722">
    <property type="entry name" value="BATS_dom"/>
</dbReference>
<dbReference type="VEuPathDB" id="FungiDB:G647_10019"/>
<organism evidence="11 12">
    <name type="scientific">Cladophialophora carrionii</name>
    <dbReference type="NCBI Taxonomy" id="86049"/>
    <lineage>
        <taxon>Eukaryota</taxon>
        <taxon>Fungi</taxon>
        <taxon>Dikarya</taxon>
        <taxon>Ascomycota</taxon>
        <taxon>Pezizomycotina</taxon>
        <taxon>Eurotiomycetes</taxon>
        <taxon>Chaetothyriomycetidae</taxon>
        <taxon>Chaetothyriales</taxon>
        <taxon>Herpotrichiellaceae</taxon>
        <taxon>Cladophialophora</taxon>
    </lineage>
</organism>
<comment type="cofactor">
    <cofactor evidence="8">
        <name>[2Fe-2S] cluster</name>
        <dbReference type="ChEBI" id="CHEBI:190135"/>
    </cofactor>
</comment>
<keyword evidence="12" id="KW-1185">Reference proteome</keyword>
<accession>A0A1C1CC09</accession>
<dbReference type="InterPro" id="IPR007197">
    <property type="entry name" value="rSAM"/>
</dbReference>
<dbReference type="Pfam" id="PF04055">
    <property type="entry name" value="Radical_SAM"/>
    <property type="match status" value="1"/>
</dbReference>
<keyword evidence="7" id="KW-0496">Mitochondrion</keyword>
<dbReference type="CDD" id="cd01335">
    <property type="entry name" value="Radical_SAM"/>
    <property type="match status" value="1"/>
</dbReference>
<sequence length="376" mass="41403">MELAMMSRCVVRKASSKASAVRHYSIVHDVPRVAASLSQNPPPAPTQGRSVFDQAVNASIPRNNWTKEEITEIHRKPLMELAFAASSRYKTNLQATKLSTVDSVIEAAKVAKANGSNRFCMGAAWRDMRGRTRGMKNIVEMVKGVRALGMEACVTLGMLDKQQARELKEAGLTAYNHNVDTSREHYPNVITTRSYDERLQTLENVREAGIHVCSGGILGLGETPATDHVGLIYTLATLPEHPESFPVNKLVPIKGTPMFGQDAVKLEDMVRCIATARLVMPKTIIRIAAGRVSMPESEQMLCFMAGANAIFTGEKMLTTDCNGWEQDKDMFERWGLTPMQTEASKLVEVPEEPKFESSSFAHFKETANGAEKGVEA</sequence>
<dbReference type="InterPro" id="IPR013785">
    <property type="entry name" value="Aldolase_TIM"/>
</dbReference>